<name>A0A6M1LK16_9PROT</name>
<dbReference type="Pfam" id="PF03401">
    <property type="entry name" value="TctC"/>
    <property type="match status" value="1"/>
</dbReference>
<evidence type="ECO:0000313" key="2">
    <source>
        <dbReference type="EMBL" id="NGM20309.1"/>
    </source>
</evidence>
<dbReference type="CDD" id="cd07012">
    <property type="entry name" value="PBP2_Bug_TTT"/>
    <property type="match status" value="1"/>
</dbReference>
<dbReference type="PIRSF" id="PIRSF017082">
    <property type="entry name" value="YflP"/>
    <property type="match status" value="1"/>
</dbReference>
<reference evidence="2 3" key="2">
    <citation type="submission" date="2020-03" db="EMBL/GenBank/DDBJ databases">
        <title>Roseomonas stagni sp. nov., isolated from pond water in Japan.</title>
        <authorList>
            <person name="Furuhata K."/>
            <person name="Miyamoto H."/>
            <person name="Goto K."/>
        </authorList>
    </citation>
    <scope>NUCLEOTIDE SEQUENCE [LARGE SCALE GENOMIC DNA]</scope>
    <source>
        <strain evidence="2 3">PeD5</strain>
    </source>
</reference>
<dbReference type="AlphaFoldDB" id="A0A6M1LK16"/>
<dbReference type="InterPro" id="IPR042100">
    <property type="entry name" value="Bug_dom1"/>
</dbReference>
<dbReference type="SUPFAM" id="SSF53850">
    <property type="entry name" value="Periplasmic binding protein-like II"/>
    <property type="match status" value="1"/>
</dbReference>
<dbReference type="PANTHER" id="PTHR42928">
    <property type="entry name" value="TRICARBOXYLATE-BINDING PROTEIN"/>
    <property type="match status" value="1"/>
</dbReference>
<gene>
    <name evidence="2" type="ORF">G3576_09810</name>
</gene>
<comment type="similarity">
    <text evidence="1">Belongs to the UPF0065 (bug) family.</text>
</comment>
<evidence type="ECO:0000256" key="1">
    <source>
        <dbReference type="ARBA" id="ARBA00006987"/>
    </source>
</evidence>
<dbReference type="Gene3D" id="3.40.190.150">
    <property type="entry name" value="Bordetella uptake gene, domain 1"/>
    <property type="match status" value="1"/>
</dbReference>
<keyword evidence="3" id="KW-1185">Reference proteome</keyword>
<comment type="caution">
    <text evidence="2">The sequence shown here is derived from an EMBL/GenBank/DDBJ whole genome shotgun (WGS) entry which is preliminary data.</text>
</comment>
<organism evidence="2 3">
    <name type="scientific">Falsiroseomonas algicola</name>
    <dbReference type="NCBI Taxonomy" id="2716930"/>
    <lineage>
        <taxon>Bacteria</taxon>
        <taxon>Pseudomonadati</taxon>
        <taxon>Pseudomonadota</taxon>
        <taxon>Alphaproteobacteria</taxon>
        <taxon>Acetobacterales</taxon>
        <taxon>Roseomonadaceae</taxon>
        <taxon>Falsiroseomonas</taxon>
    </lineage>
</organism>
<protein>
    <submittedName>
        <fullName evidence="2">Tripartite tricarboxylate transporter substrate binding protein</fullName>
    </submittedName>
</protein>
<dbReference type="Gene3D" id="3.40.190.10">
    <property type="entry name" value="Periplasmic binding protein-like II"/>
    <property type="match status" value="1"/>
</dbReference>
<dbReference type="InterPro" id="IPR005064">
    <property type="entry name" value="BUG"/>
</dbReference>
<proteinExistence type="inferred from homology"/>
<dbReference type="PANTHER" id="PTHR42928:SF5">
    <property type="entry name" value="BLR1237 PROTEIN"/>
    <property type="match status" value="1"/>
</dbReference>
<dbReference type="Proteomes" id="UP000475385">
    <property type="component" value="Unassembled WGS sequence"/>
</dbReference>
<dbReference type="EMBL" id="JAAIKB010000003">
    <property type="protein sequence ID" value="NGM20309.1"/>
    <property type="molecule type" value="Genomic_DNA"/>
</dbReference>
<reference evidence="2 3" key="1">
    <citation type="submission" date="2020-02" db="EMBL/GenBank/DDBJ databases">
        <authorList>
            <person name="Kim H.M."/>
            <person name="Jeon C.O."/>
        </authorList>
    </citation>
    <scope>NUCLEOTIDE SEQUENCE [LARGE SCALE GENOMIC DNA]</scope>
    <source>
        <strain evidence="2 3">PeD5</strain>
    </source>
</reference>
<dbReference type="RefSeq" id="WP_164694212.1">
    <property type="nucleotide sequence ID" value="NZ_JAAIKB010000003.1"/>
</dbReference>
<evidence type="ECO:0000313" key="3">
    <source>
        <dbReference type="Proteomes" id="UP000475385"/>
    </source>
</evidence>
<accession>A0A6M1LK16</accession>
<sequence>MNRRTILQAGIAAPLLGTPALLRAQDFSQTLRIVVPFGPGGTSDILARLIAPSLAARVGQNVIVENRPGAGGNIGADAVAKSRPDGHSMVLLDISALATNPWLFARMPFDPLKDLAPVQMVVFAPYILAVNSALPVQNAAELAAYARANPGRLNAANSGTGTLTHLVALSLARHWGGAMEHVPYRGGAPALLSLVSNESNLTMAGSTQSMNYVVNGQMRGIAVTGPRRFANLPDLPTFRELGWPEPDAGTWQGILVQGQTPPAIIARLEREIAAVLNEPAIKARIGEIGGEVQADGAESFRRRLVAQTESYGEIIRANNVRLE</sequence>